<name>A0ABV3ZLK9_9BACT</name>
<dbReference type="RefSeq" id="WP_369331406.1">
    <property type="nucleotide sequence ID" value="NZ_JAULBC010000007.1"/>
</dbReference>
<gene>
    <name evidence="1" type="ORF">QTN47_20995</name>
</gene>
<sequence>MKQATQLQLLAVGYDTAMMEVIERLLNSHADWKGTVAHSKQEGIEKMKKNRYDAVLLCAGVTAADETAFRATVEEEGLTTKIIRHYGGGSGLLENELRAAFNQSGL</sequence>
<proteinExistence type="predicted"/>
<evidence type="ECO:0008006" key="3">
    <source>
        <dbReference type="Google" id="ProtNLM"/>
    </source>
</evidence>
<protein>
    <recommendedName>
        <fullName evidence="3">DUF2325 domain-containing protein</fullName>
    </recommendedName>
</protein>
<accession>A0ABV3ZLK9</accession>
<dbReference type="EMBL" id="JAULBC010000007">
    <property type="protein sequence ID" value="MEX6689999.1"/>
    <property type="molecule type" value="Genomic_DNA"/>
</dbReference>
<keyword evidence="2" id="KW-1185">Reference proteome</keyword>
<dbReference type="Proteomes" id="UP001560573">
    <property type="component" value="Unassembled WGS sequence"/>
</dbReference>
<comment type="caution">
    <text evidence="1">The sequence shown here is derived from an EMBL/GenBank/DDBJ whole genome shotgun (WGS) entry which is preliminary data.</text>
</comment>
<reference evidence="1 2" key="1">
    <citation type="submission" date="2023-07" db="EMBL/GenBank/DDBJ databases">
        <authorList>
            <person name="Lian W.-H."/>
        </authorList>
    </citation>
    <scope>NUCLEOTIDE SEQUENCE [LARGE SCALE GENOMIC DNA]</scope>
    <source>
        <strain evidence="1 2">SYSU DXS3180</strain>
    </source>
</reference>
<evidence type="ECO:0000313" key="2">
    <source>
        <dbReference type="Proteomes" id="UP001560573"/>
    </source>
</evidence>
<evidence type="ECO:0000313" key="1">
    <source>
        <dbReference type="EMBL" id="MEX6689999.1"/>
    </source>
</evidence>
<organism evidence="1 2">
    <name type="scientific">Danxiaibacter flavus</name>
    <dbReference type="NCBI Taxonomy" id="3049108"/>
    <lineage>
        <taxon>Bacteria</taxon>
        <taxon>Pseudomonadati</taxon>
        <taxon>Bacteroidota</taxon>
        <taxon>Chitinophagia</taxon>
        <taxon>Chitinophagales</taxon>
        <taxon>Chitinophagaceae</taxon>
        <taxon>Danxiaibacter</taxon>
    </lineage>
</organism>